<evidence type="ECO:0000313" key="3">
    <source>
        <dbReference type="Proteomes" id="UP001202328"/>
    </source>
</evidence>
<proteinExistence type="predicted"/>
<gene>
    <name evidence="2" type="ORF">MKW98_019522</name>
</gene>
<comment type="caution">
    <text evidence="2">The sequence shown here is derived from an EMBL/GenBank/DDBJ whole genome shotgun (WGS) entry which is preliminary data.</text>
</comment>
<organism evidence="2 3">
    <name type="scientific">Papaver atlanticum</name>
    <dbReference type="NCBI Taxonomy" id="357466"/>
    <lineage>
        <taxon>Eukaryota</taxon>
        <taxon>Viridiplantae</taxon>
        <taxon>Streptophyta</taxon>
        <taxon>Embryophyta</taxon>
        <taxon>Tracheophyta</taxon>
        <taxon>Spermatophyta</taxon>
        <taxon>Magnoliopsida</taxon>
        <taxon>Ranunculales</taxon>
        <taxon>Papaveraceae</taxon>
        <taxon>Papaveroideae</taxon>
        <taxon>Papaver</taxon>
    </lineage>
</organism>
<dbReference type="PANTHER" id="PTHR33127">
    <property type="entry name" value="TRANSMEMBRANE PROTEIN"/>
    <property type="match status" value="1"/>
</dbReference>
<evidence type="ECO:0000259" key="1">
    <source>
        <dbReference type="Pfam" id="PF03478"/>
    </source>
</evidence>
<dbReference type="PANTHER" id="PTHR33127:SF35">
    <property type="entry name" value="F-BOX DOMAIN-CONTAINING PROTEIN"/>
    <property type="match status" value="1"/>
</dbReference>
<dbReference type="AlphaFoldDB" id="A0AAD4S9D9"/>
<dbReference type="Pfam" id="PF03478">
    <property type="entry name" value="Beta-prop_KIB1-4"/>
    <property type="match status" value="2"/>
</dbReference>
<feature type="domain" description="KIB1-4 beta-propeller" evidence="1">
    <location>
        <begin position="223"/>
        <end position="455"/>
    </location>
</feature>
<keyword evidence="3" id="KW-1185">Reference proteome</keyword>
<name>A0AAD4S9D9_9MAGN</name>
<sequence>MGQTYFVEGQDDLYMIHVNYNARGSERVVIAICITRLDFIFMEWKLVSSLGDDVLFEGRKNRICCSAAKLGLARGCLYYIPPVHQLDEFFLPMGSQISPANLGLYKFEVEGAGCYDISPCLRLSEPVFAPDWILLPDGQRKKECKLSINEENQDYILKNESTKQIYRLNALNLEKEEEERCWGILNEDMVVLISSYLHPLDYVNFRSVCKSNRQIMPVVKTTFTSTQILETTNLSPWLLFSGDNSSTVYNLVNPMHDNENYLMNFSELLLERSSNFPGCYYRSDISFSSIPTSSDCVVFAIEARTSSDDEIELSIYCIKRGSQDWDFFDFDEEKFSPSSPLRNTPILFDGEFYCVGYDGALGNFDLNDGYSWEALEKPRQQFKDSYPTFLAECGGDLLLVKLGCSEMPVRIFRLDFEMEWVKLESLGKHMLFINGISCFSAIAPNSRMANNVYFPRLCLNGEGVLFYSLETGSYHSFENRDYAKNFCGAKGWLRNYTWIEPNWSKSTPQELDWFKLPSLP</sequence>
<reference evidence="2" key="1">
    <citation type="submission" date="2022-04" db="EMBL/GenBank/DDBJ databases">
        <title>A functionally conserved STORR gene fusion in Papaver species that diverged 16.8 million years ago.</title>
        <authorList>
            <person name="Catania T."/>
        </authorList>
    </citation>
    <scope>NUCLEOTIDE SEQUENCE</scope>
    <source>
        <strain evidence="2">S-188037</strain>
    </source>
</reference>
<accession>A0AAD4S9D9</accession>
<dbReference type="EMBL" id="JAJJMB010012638">
    <property type="protein sequence ID" value="KAI3874949.1"/>
    <property type="molecule type" value="Genomic_DNA"/>
</dbReference>
<protein>
    <recommendedName>
        <fullName evidence="1">KIB1-4 beta-propeller domain-containing protein</fullName>
    </recommendedName>
</protein>
<evidence type="ECO:0000313" key="2">
    <source>
        <dbReference type="EMBL" id="KAI3874949.1"/>
    </source>
</evidence>
<dbReference type="Proteomes" id="UP001202328">
    <property type="component" value="Unassembled WGS sequence"/>
</dbReference>
<feature type="domain" description="KIB1-4 beta-propeller" evidence="1">
    <location>
        <begin position="3"/>
        <end position="98"/>
    </location>
</feature>
<dbReference type="InterPro" id="IPR005174">
    <property type="entry name" value="KIB1-4_b-propeller"/>
</dbReference>